<dbReference type="EMBL" id="JAANXD010000089">
    <property type="protein sequence ID" value="MBS1259361.1"/>
    <property type="molecule type" value="Genomic_DNA"/>
</dbReference>
<name>A0A941W6A8_9BACT</name>
<protein>
    <recommendedName>
        <fullName evidence="3">Toxin HicA</fullName>
    </recommendedName>
</protein>
<dbReference type="AlphaFoldDB" id="A0A941W6A8"/>
<evidence type="ECO:0008006" key="3">
    <source>
        <dbReference type="Google" id="ProtNLM"/>
    </source>
</evidence>
<reference evidence="1" key="1">
    <citation type="journal article" date="2021" name="ISME J.">
        <title>Fine-scale metabolic discontinuity in a stratified prokaryote microbiome of a Red Sea deep halocline.</title>
        <authorList>
            <person name="Michoud G."/>
            <person name="Ngugi D.K."/>
            <person name="Barozzi A."/>
            <person name="Merlino G."/>
            <person name="Calleja M.L."/>
            <person name="Delgado-Huertas A."/>
            <person name="Moran X.A.G."/>
            <person name="Daffonchio D."/>
        </authorList>
    </citation>
    <scope>NUCLEOTIDE SEQUENCE</scope>
    <source>
        <strain evidence="1">SuakinDeep_MAG55_1</strain>
    </source>
</reference>
<proteinExistence type="predicted"/>
<dbReference type="Proteomes" id="UP000722750">
    <property type="component" value="Unassembled WGS sequence"/>
</dbReference>
<comment type="caution">
    <text evidence="1">The sequence shown here is derived from an EMBL/GenBank/DDBJ whole genome shotgun (WGS) entry which is preliminary data.</text>
</comment>
<accession>A0A941W6A8</accession>
<organism evidence="1 2">
    <name type="scientific">Candidatus Scalindua arabica</name>
    <dbReference type="NCBI Taxonomy" id="1127984"/>
    <lineage>
        <taxon>Bacteria</taxon>
        <taxon>Pseudomonadati</taxon>
        <taxon>Planctomycetota</taxon>
        <taxon>Candidatus Brocadiia</taxon>
        <taxon>Candidatus Brocadiales</taxon>
        <taxon>Candidatus Scalinduaceae</taxon>
        <taxon>Candidatus Scalindua</taxon>
    </lineage>
</organism>
<evidence type="ECO:0000313" key="1">
    <source>
        <dbReference type="EMBL" id="MBS1259361.1"/>
    </source>
</evidence>
<sequence>MGRKKIKGSHHIFTKVGVEEILNIQPKGGKSKPYQVKQVRNIILRYKLGENGNE</sequence>
<evidence type="ECO:0000313" key="2">
    <source>
        <dbReference type="Proteomes" id="UP000722750"/>
    </source>
</evidence>
<gene>
    <name evidence="1" type="ORF">MAG551_02431</name>
</gene>